<dbReference type="Proteomes" id="UP000593573">
    <property type="component" value="Unassembled WGS sequence"/>
</dbReference>
<gene>
    <name evidence="1" type="ORF">Goklo_024978</name>
</gene>
<dbReference type="AlphaFoldDB" id="A0A7J8WE24"/>
<dbReference type="OrthoDB" id="10418120at2759"/>
<keyword evidence="2" id="KW-1185">Reference proteome</keyword>
<name>A0A7J8WE24_9ROSI</name>
<evidence type="ECO:0000313" key="1">
    <source>
        <dbReference type="EMBL" id="MBA0673152.1"/>
    </source>
</evidence>
<accession>A0A7J8WE24</accession>
<evidence type="ECO:0008006" key="3">
    <source>
        <dbReference type="Google" id="ProtNLM"/>
    </source>
</evidence>
<proteinExistence type="predicted"/>
<reference evidence="1 2" key="1">
    <citation type="journal article" date="2019" name="Genome Biol. Evol.">
        <title>Insights into the evolution of the New World diploid cottons (Gossypium, subgenus Houzingenia) based on genome sequencing.</title>
        <authorList>
            <person name="Grover C.E."/>
            <person name="Arick M.A. 2nd"/>
            <person name="Thrash A."/>
            <person name="Conover J.L."/>
            <person name="Sanders W.S."/>
            <person name="Peterson D.G."/>
            <person name="Frelichowski J.E."/>
            <person name="Scheffler J.A."/>
            <person name="Scheffler B.E."/>
            <person name="Wendel J.F."/>
        </authorList>
    </citation>
    <scope>NUCLEOTIDE SEQUENCE [LARGE SCALE GENOMIC DNA]</scope>
    <source>
        <strain evidence="1">57</strain>
        <tissue evidence="1">Leaf</tissue>
    </source>
</reference>
<comment type="caution">
    <text evidence="1">The sequence shown here is derived from an EMBL/GenBank/DDBJ whole genome shotgun (WGS) entry which is preliminary data.</text>
</comment>
<organism evidence="1 2">
    <name type="scientific">Gossypium klotzschianum</name>
    <dbReference type="NCBI Taxonomy" id="34286"/>
    <lineage>
        <taxon>Eukaryota</taxon>
        <taxon>Viridiplantae</taxon>
        <taxon>Streptophyta</taxon>
        <taxon>Embryophyta</taxon>
        <taxon>Tracheophyta</taxon>
        <taxon>Spermatophyta</taxon>
        <taxon>Magnoliopsida</taxon>
        <taxon>eudicotyledons</taxon>
        <taxon>Gunneridae</taxon>
        <taxon>Pentapetalae</taxon>
        <taxon>rosids</taxon>
        <taxon>malvids</taxon>
        <taxon>Malvales</taxon>
        <taxon>Malvaceae</taxon>
        <taxon>Malvoideae</taxon>
        <taxon>Gossypium</taxon>
    </lineage>
</organism>
<protein>
    <recommendedName>
        <fullName evidence="3">RNase H type-1 domain-containing protein</fullName>
    </recommendedName>
</protein>
<evidence type="ECO:0000313" key="2">
    <source>
        <dbReference type="Proteomes" id="UP000593573"/>
    </source>
</evidence>
<sequence length="309" mass="34892">MEKCLGSKRSSREWIVFEGRSGIEYLFGMTCGYRDSITWKAEMNANTFSVDIVRKILPIPLARAVHDDVQVWRGEPSGEFSVKSAYKLLQEANSGPSNNLIQTEIKDFYKKLGNLQLLSKIKIALVHEGKVTSRRGISKQIQSYIAELDGPEEKKLTVSVDGEQRHPTRNMRVTIYFNATFDRHSSRAVSGLVVRDLGGKILASKTVIHSAISSPFATEAHARGFKNSNKEMSTLDPDESVIETIIRDIQSKKVHFQETNFIFISRSANEYAHILAHEALKMGEGEYLVGAVPDYIRHELKNRRPMHPD</sequence>
<dbReference type="EMBL" id="JABFAB010246678">
    <property type="protein sequence ID" value="MBA0673152.1"/>
    <property type="molecule type" value="Genomic_DNA"/>
</dbReference>